<evidence type="ECO:0000313" key="3">
    <source>
        <dbReference type="Proteomes" id="UP000799424"/>
    </source>
</evidence>
<feature type="compositionally biased region" description="Polar residues" evidence="1">
    <location>
        <begin position="1"/>
        <end position="11"/>
    </location>
</feature>
<organism evidence="2 3">
    <name type="scientific">Ophiobolus disseminans</name>
    <dbReference type="NCBI Taxonomy" id="1469910"/>
    <lineage>
        <taxon>Eukaryota</taxon>
        <taxon>Fungi</taxon>
        <taxon>Dikarya</taxon>
        <taxon>Ascomycota</taxon>
        <taxon>Pezizomycotina</taxon>
        <taxon>Dothideomycetes</taxon>
        <taxon>Pleosporomycetidae</taxon>
        <taxon>Pleosporales</taxon>
        <taxon>Pleosporineae</taxon>
        <taxon>Phaeosphaeriaceae</taxon>
        <taxon>Ophiobolus</taxon>
    </lineage>
</organism>
<sequence>MRSAKNRTQPLRQAKLASVAYAPPDNHNLSTYQPSWTTSSILMDVPEPSSYPQLSHCHTIDRIETTVASKRKADRDASAPSLTKKQKIKPDEERISDESFRTAQTQQLGLAQPIGISMGQIPLNNVERWRLRGWRWPEAVVRSCWNMPEEAESPRGTTFLGLR</sequence>
<protein>
    <submittedName>
        <fullName evidence="2">Uncharacterized protein</fullName>
    </submittedName>
</protein>
<proteinExistence type="predicted"/>
<gene>
    <name evidence="2" type="ORF">CC86DRAFT_383400</name>
</gene>
<feature type="region of interest" description="Disordered" evidence="1">
    <location>
        <begin position="67"/>
        <end position="99"/>
    </location>
</feature>
<dbReference type="EMBL" id="MU006228">
    <property type="protein sequence ID" value="KAF2825533.1"/>
    <property type="molecule type" value="Genomic_DNA"/>
</dbReference>
<name>A0A6A6ZXF8_9PLEO</name>
<feature type="region of interest" description="Disordered" evidence="1">
    <location>
        <begin position="1"/>
        <end position="32"/>
    </location>
</feature>
<dbReference type="Proteomes" id="UP000799424">
    <property type="component" value="Unassembled WGS sequence"/>
</dbReference>
<evidence type="ECO:0000313" key="2">
    <source>
        <dbReference type="EMBL" id="KAF2825533.1"/>
    </source>
</evidence>
<dbReference type="OrthoDB" id="10608075at2759"/>
<evidence type="ECO:0000256" key="1">
    <source>
        <dbReference type="SAM" id="MobiDB-lite"/>
    </source>
</evidence>
<accession>A0A6A6ZXF8</accession>
<reference evidence="2" key="1">
    <citation type="journal article" date="2020" name="Stud. Mycol.">
        <title>101 Dothideomycetes genomes: a test case for predicting lifestyles and emergence of pathogens.</title>
        <authorList>
            <person name="Haridas S."/>
            <person name="Albert R."/>
            <person name="Binder M."/>
            <person name="Bloem J."/>
            <person name="Labutti K."/>
            <person name="Salamov A."/>
            <person name="Andreopoulos B."/>
            <person name="Baker S."/>
            <person name="Barry K."/>
            <person name="Bills G."/>
            <person name="Bluhm B."/>
            <person name="Cannon C."/>
            <person name="Castanera R."/>
            <person name="Culley D."/>
            <person name="Daum C."/>
            <person name="Ezra D."/>
            <person name="Gonzalez J."/>
            <person name="Henrissat B."/>
            <person name="Kuo A."/>
            <person name="Liang C."/>
            <person name="Lipzen A."/>
            <person name="Lutzoni F."/>
            <person name="Magnuson J."/>
            <person name="Mondo S."/>
            <person name="Nolan M."/>
            <person name="Ohm R."/>
            <person name="Pangilinan J."/>
            <person name="Park H.-J."/>
            <person name="Ramirez L."/>
            <person name="Alfaro M."/>
            <person name="Sun H."/>
            <person name="Tritt A."/>
            <person name="Yoshinaga Y."/>
            <person name="Zwiers L.-H."/>
            <person name="Turgeon B."/>
            <person name="Goodwin S."/>
            <person name="Spatafora J."/>
            <person name="Crous P."/>
            <person name="Grigoriev I."/>
        </authorList>
    </citation>
    <scope>NUCLEOTIDE SEQUENCE</scope>
    <source>
        <strain evidence="2">CBS 113818</strain>
    </source>
</reference>
<keyword evidence="3" id="KW-1185">Reference proteome</keyword>
<dbReference type="AlphaFoldDB" id="A0A6A6ZXF8"/>
<feature type="compositionally biased region" description="Basic and acidic residues" evidence="1">
    <location>
        <begin position="88"/>
        <end position="99"/>
    </location>
</feature>